<evidence type="ECO:0000313" key="3">
    <source>
        <dbReference type="Proteomes" id="UP000006514"/>
    </source>
</evidence>
<dbReference type="InterPro" id="IPR036047">
    <property type="entry name" value="F-box-like_dom_sf"/>
</dbReference>
<evidence type="ECO:0000313" key="2">
    <source>
        <dbReference type="EMBL" id="EJD35142.1"/>
    </source>
</evidence>
<evidence type="ECO:0000259" key="1">
    <source>
        <dbReference type="PROSITE" id="PS50181"/>
    </source>
</evidence>
<dbReference type="AlphaFoldDB" id="J0D7N2"/>
<organism evidence="2 3">
    <name type="scientific">Auricularia subglabra (strain TFB-10046 / SS5)</name>
    <name type="common">White-rot fungus</name>
    <name type="synonym">Auricularia delicata (strain TFB10046)</name>
    <dbReference type="NCBI Taxonomy" id="717982"/>
    <lineage>
        <taxon>Eukaryota</taxon>
        <taxon>Fungi</taxon>
        <taxon>Dikarya</taxon>
        <taxon>Basidiomycota</taxon>
        <taxon>Agaricomycotina</taxon>
        <taxon>Agaricomycetes</taxon>
        <taxon>Auriculariales</taxon>
        <taxon>Auriculariaceae</taxon>
        <taxon>Auricularia</taxon>
    </lineage>
</organism>
<protein>
    <recommendedName>
        <fullName evidence="1">F-box domain-containing protein</fullName>
    </recommendedName>
</protein>
<name>J0D7N2_AURST</name>
<dbReference type="SUPFAM" id="SSF81383">
    <property type="entry name" value="F-box domain"/>
    <property type="match status" value="1"/>
</dbReference>
<accession>J0D7N2</accession>
<sequence>MESKDTLHHVTNLPLELSHAIFDLADKADVVRMAGVSHQWRAAALAHRLFYCLLSMEYEALAEDAHRYDPEPFSYYAKVVAQACAAGTPVKIRLFVSPFDSTAYELFHTDGQYINDVVLYRVHGILEGFLTALLAPALEQVIGGLEIIIPEYYYVRILPLLAHRAPRLAQLSIHCLCDDAFDGNDPTSLPHALFDGHAPLLQEVSFQNIRLEDSDSVFSAFSAVRHVSIAISTD</sequence>
<reference evidence="3" key="1">
    <citation type="journal article" date="2012" name="Science">
        <title>The Paleozoic origin of enzymatic lignin decomposition reconstructed from 31 fungal genomes.</title>
        <authorList>
            <person name="Floudas D."/>
            <person name="Binder M."/>
            <person name="Riley R."/>
            <person name="Barry K."/>
            <person name="Blanchette R.A."/>
            <person name="Henrissat B."/>
            <person name="Martinez A.T."/>
            <person name="Otillar R."/>
            <person name="Spatafora J.W."/>
            <person name="Yadav J.S."/>
            <person name="Aerts A."/>
            <person name="Benoit I."/>
            <person name="Boyd A."/>
            <person name="Carlson A."/>
            <person name="Copeland A."/>
            <person name="Coutinho P.M."/>
            <person name="de Vries R.P."/>
            <person name="Ferreira P."/>
            <person name="Findley K."/>
            <person name="Foster B."/>
            <person name="Gaskell J."/>
            <person name="Glotzer D."/>
            <person name="Gorecki P."/>
            <person name="Heitman J."/>
            <person name="Hesse C."/>
            <person name="Hori C."/>
            <person name="Igarashi K."/>
            <person name="Jurgens J.A."/>
            <person name="Kallen N."/>
            <person name="Kersten P."/>
            <person name="Kohler A."/>
            <person name="Kuees U."/>
            <person name="Kumar T.K.A."/>
            <person name="Kuo A."/>
            <person name="LaButti K."/>
            <person name="Larrondo L.F."/>
            <person name="Lindquist E."/>
            <person name="Ling A."/>
            <person name="Lombard V."/>
            <person name="Lucas S."/>
            <person name="Lundell T."/>
            <person name="Martin R."/>
            <person name="McLaughlin D.J."/>
            <person name="Morgenstern I."/>
            <person name="Morin E."/>
            <person name="Murat C."/>
            <person name="Nagy L.G."/>
            <person name="Nolan M."/>
            <person name="Ohm R.A."/>
            <person name="Patyshakuliyeva A."/>
            <person name="Rokas A."/>
            <person name="Ruiz-Duenas F.J."/>
            <person name="Sabat G."/>
            <person name="Salamov A."/>
            <person name="Samejima M."/>
            <person name="Schmutz J."/>
            <person name="Slot J.C."/>
            <person name="St John F."/>
            <person name="Stenlid J."/>
            <person name="Sun H."/>
            <person name="Sun S."/>
            <person name="Syed K."/>
            <person name="Tsang A."/>
            <person name="Wiebenga A."/>
            <person name="Young D."/>
            <person name="Pisabarro A."/>
            <person name="Eastwood D.C."/>
            <person name="Martin F."/>
            <person name="Cullen D."/>
            <person name="Grigoriev I.V."/>
            <person name="Hibbett D.S."/>
        </authorList>
    </citation>
    <scope>NUCLEOTIDE SEQUENCE [LARGE SCALE GENOMIC DNA]</scope>
    <source>
        <strain evidence="3">TFB10046</strain>
    </source>
</reference>
<dbReference type="InterPro" id="IPR001810">
    <property type="entry name" value="F-box_dom"/>
</dbReference>
<feature type="domain" description="F-box" evidence="1">
    <location>
        <begin position="7"/>
        <end position="53"/>
    </location>
</feature>
<keyword evidence="3" id="KW-1185">Reference proteome</keyword>
<dbReference type="InParanoid" id="J0D7N2"/>
<gene>
    <name evidence="2" type="ORF">AURDEDRAFT_175775</name>
</gene>
<dbReference type="EMBL" id="JH687902">
    <property type="protein sequence ID" value="EJD35142.1"/>
    <property type="molecule type" value="Genomic_DNA"/>
</dbReference>
<dbReference type="Proteomes" id="UP000006514">
    <property type="component" value="Unassembled WGS sequence"/>
</dbReference>
<dbReference type="Pfam" id="PF12937">
    <property type="entry name" value="F-box-like"/>
    <property type="match status" value="1"/>
</dbReference>
<dbReference type="Gene3D" id="1.20.1280.50">
    <property type="match status" value="1"/>
</dbReference>
<proteinExistence type="predicted"/>
<dbReference type="PROSITE" id="PS50181">
    <property type="entry name" value="FBOX"/>
    <property type="match status" value="1"/>
</dbReference>
<dbReference type="KEGG" id="adl:AURDEDRAFT_175775"/>